<dbReference type="Proteomes" id="UP000707071">
    <property type="component" value="Unassembled WGS sequence"/>
</dbReference>
<dbReference type="PANTHER" id="PTHR44533:SF4">
    <property type="entry name" value="DEAD_H RNA HELICASE, PUTATIVE-RELATED"/>
    <property type="match status" value="1"/>
</dbReference>
<dbReference type="SMART" id="SM00490">
    <property type="entry name" value="HELICc"/>
    <property type="match status" value="1"/>
</dbReference>
<dbReference type="InterPro" id="IPR011545">
    <property type="entry name" value="DEAD/DEAH_box_helicase_dom"/>
</dbReference>
<dbReference type="InterPro" id="IPR014001">
    <property type="entry name" value="Helicase_ATP-bd"/>
</dbReference>
<feature type="region of interest" description="Disordered" evidence="5">
    <location>
        <begin position="1151"/>
        <end position="1181"/>
    </location>
</feature>
<dbReference type="InterPro" id="IPR052431">
    <property type="entry name" value="SKI2_subfamily_helicases"/>
</dbReference>
<dbReference type="PANTHER" id="PTHR44533">
    <property type="entry name" value="DEAD/H RNA HELICASE, PUTATIVE-RELATED"/>
    <property type="match status" value="1"/>
</dbReference>
<accession>A0A9P7QBW1</accession>
<keyword evidence="3" id="KW-0347">Helicase</keyword>
<gene>
    <name evidence="8" type="ORF">E4U09_006468</name>
</gene>
<evidence type="ECO:0000259" key="7">
    <source>
        <dbReference type="PROSITE" id="PS51194"/>
    </source>
</evidence>
<evidence type="ECO:0000256" key="5">
    <source>
        <dbReference type="SAM" id="MobiDB-lite"/>
    </source>
</evidence>
<dbReference type="Pfam" id="PF00271">
    <property type="entry name" value="Helicase_C"/>
    <property type="match status" value="1"/>
</dbReference>
<evidence type="ECO:0000256" key="4">
    <source>
        <dbReference type="ARBA" id="ARBA00022840"/>
    </source>
</evidence>
<dbReference type="InterPro" id="IPR001650">
    <property type="entry name" value="Helicase_C-like"/>
</dbReference>
<feature type="compositionally biased region" description="Polar residues" evidence="5">
    <location>
        <begin position="1690"/>
        <end position="1700"/>
    </location>
</feature>
<comment type="caution">
    <text evidence="8">The sequence shown here is derived from an EMBL/GenBank/DDBJ whole genome shotgun (WGS) entry which is preliminary data.</text>
</comment>
<dbReference type="Gene3D" id="3.40.50.300">
    <property type="entry name" value="P-loop containing nucleotide triphosphate hydrolases"/>
    <property type="match status" value="2"/>
</dbReference>
<keyword evidence="4" id="KW-0067">ATP-binding</keyword>
<evidence type="ECO:0000256" key="2">
    <source>
        <dbReference type="ARBA" id="ARBA00022801"/>
    </source>
</evidence>
<feature type="domain" description="Helicase ATP-binding" evidence="6">
    <location>
        <begin position="730"/>
        <end position="903"/>
    </location>
</feature>
<evidence type="ECO:0000256" key="1">
    <source>
        <dbReference type="ARBA" id="ARBA00022741"/>
    </source>
</evidence>
<organism evidence="8 9">
    <name type="scientific">Claviceps aff. purpurea</name>
    <dbReference type="NCBI Taxonomy" id="1967640"/>
    <lineage>
        <taxon>Eukaryota</taxon>
        <taxon>Fungi</taxon>
        <taxon>Dikarya</taxon>
        <taxon>Ascomycota</taxon>
        <taxon>Pezizomycotina</taxon>
        <taxon>Sordariomycetes</taxon>
        <taxon>Hypocreomycetidae</taxon>
        <taxon>Hypocreales</taxon>
        <taxon>Clavicipitaceae</taxon>
        <taxon>Claviceps</taxon>
    </lineage>
</organism>
<evidence type="ECO:0000313" key="8">
    <source>
        <dbReference type="EMBL" id="KAG6286912.1"/>
    </source>
</evidence>
<protein>
    <submittedName>
        <fullName evidence="8">Uncharacterized protein</fullName>
    </submittedName>
</protein>
<dbReference type="PROSITE" id="PS51192">
    <property type="entry name" value="HELICASE_ATP_BIND_1"/>
    <property type="match status" value="1"/>
</dbReference>
<dbReference type="SMART" id="SM00487">
    <property type="entry name" value="DEXDc"/>
    <property type="match status" value="1"/>
</dbReference>
<dbReference type="Pfam" id="PF23002">
    <property type="entry name" value="PIN-like_DDX60"/>
    <property type="match status" value="1"/>
</dbReference>
<sequence>MAFARQDEDMQLRCLSLIKVDIVGDFAGKELFAIHGDSLLLHCIRKAKVDIEIGFQLLHAVFAVEAFIETLNKRGCNFNVVWFSDHEKLCMPEDVSPTAKWNYCLTRAIIVKHLERRNSDCAAGSTFSLSMHSSSFQRYLDENAIYFFLSLGGQDDEDLSHNGVQYMQLLRWLSSKGYSIAALDSLEISSSKVYARVRSPAMMKEAIELPEVQQIPRSKSVNELESSCDMLLFDSSPWGDGLPCSERDRVSLVGLTNTLLLDDRQRMKHCALAYIIHLSLLRHLDLSQRSCTEITLPTLEQKSMDEFLSSFNNICTSFVENMIPSRNWDLFDLVDGRILRQIYVNLANISLPKLIIDEVLRYANVLRQSTQVDLSRSIPQYDMVRTSNPAVALIDNSTSCSVLEFKHPVLDAFLSEMSLSTQRSITSQSTLKIFQELSHWHNARISIDKKQIPKQKTLLAMKRHQRLMNNILSYSASLTNASGKTINPETIVSEVQMKPPSKKSNKVNRGVDGKAPKLPTSHEPKHKKPAASGGRQAAMKEANLIQARKSNELLKKALSYWDRLCGQFEHETDLDSRYRKIVKYLAELVDRDMSVIRAEASLYLCNCLALIIHNARKKSKKIDEMSLMAIIWSKLLDIDSLPLSNEGVDLFKLFAAAVKFPASVAPDASLKGRKLPFRHIMTILGNKLSIPLSSLHFQLLHCGPYLERGFDSAPDPRVLFNPDAWQRKVLDAIDANQSLFVVAPTSAGKTFLSFYAMKKVLQSNDDDVLVYVAPTKALVNQIAAEVQARFSKSYKNAGSSVWAIHTRDYRINSPKGCQVLITVPHILQILLLHPSNSSESKAWSLRIKRIIFDEVHCIGQADDGVIWEQLLLIAPCPIIALSATVGNPEDFRAWLETSEKAKGHELTMIAHSSRYSDLRKFVYHLPIEQNFQGLKSAEGIHIPGLDEGQHAALSFSHVHPVATLVNRNRGKLNDINLEPRDCFVLWKYMSKHQTKDFCISDNLNPEHSFSGIIKKSDVTKWEAALKRVMERWIQAADSPFPSLRADLQLLTAQSAPVNSKTPKVKEPTSAKSVDPGTEASDLRNAALPLLTDLHRHESLPAILFNYDRTYCERILCFVNDQLKVAEDKWKADSLAWQRKIAKFEEWKRSGVKSKQKVNRAGPNQRRQDEGEHSKLDSMQDEADKDISRWESFDPEAPLEMFSFADRTKMLDSEFKIQIERLKWQNLKPEILGALRRGLGVHHAGMNREYRQIVEMLFRKGYLRVVIATGTLALGINMPCKSIVFFGDSVFLTALNYNQCAGRAGRRGFDVLGNVVFVGLRPERVFEIMSSRLPDLRGQFPLSTTLVLRLMGLLHHTNNSPYAVRIMKSLQVQSRLFLGGPSDQMSIKHHLRFSIEYLRRQDLLSEHGAPLNFAGLVGHLYFTENAVFAFHSLLRGGYFHRICRNINRTKYGVSQQLMLILSHLFGRIPLRMADAKAITDKEHRSPSIVVLPALPKAAEDILTEHNKETLHIFRNYVGSFVEQHLYDQPDNQLPLTNCAILKKTGADTLEASSFLDIVPPTKLRSAFAALSGFTDEFESIHDLCTTVRAGVFLEESAVPYIPLYPNDDANMHWNAYLYDFFKHGSLEALVRYNGIKAGDVWFHLKDFSLVLAAIVTTLQNSHGSAVQQQSTGPPKPDDLEESWDSEMKPEISSQDENTSRAQDNEGGGPADALTESEAEEEGKEAEKYDTEESLANILLAFMELQSQFNEAFYKVGA</sequence>
<keyword evidence="1" id="KW-0547">Nucleotide-binding</keyword>
<dbReference type="GO" id="GO:0003676">
    <property type="term" value="F:nucleic acid binding"/>
    <property type="evidence" value="ECO:0007669"/>
    <property type="project" value="InterPro"/>
</dbReference>
<dbReference type="PROSITE" id="PS51194">
    <property type="entry name" value="HELICASE_CTER"/>
    <property type="match status" value="1"/>
</dbReference>
<dbReference type="GO" id="GO:0005524">
    <property type="term" value="F:ATP binding"/>
    <property type="evidence" value="ECO:0007669"/>
    <property type="project" value="UniProtKB-KW"/>
</dbReference>
<dbReference type="SUPFAM" id="SSF52540">
    <property type="entry name" value="P-loop containing nucleoside triphosphate hydrolases"/>
    <property type="match status" value="1"/>
</dbReference>
<name>A0A9P7QBW1_9HYPO</name>
<feature type="domain" description="Helicase C-terminal" evidence="7">
    <location>
        <begin position="1174"/>
        <end position="1347"/>
    </location>
</feature>
<dbReference type="GO" id="GO:0005737">
    <property type="term" value="C:cytoplasm"/>
    <property type="evidence" value="ECO:0007669"/>
    <property type="project" value="TreeGrafter"/>
</dbReference>
<feature type="region of interest" description="Disordered" evidence="5">
    <location>
        <begin position="1661"/>
        <end position="1728"/>
    </location>
</feature>
<keyword evidence="9" id="KW-1185">Reference proteome</keyword>
<dbReference type="Pfam" id="PF26076">
    <property type="entry name" value="WHD_DDX60"/>
    <property type="match status" value="1"/>
</dbReference>
<feature type="compositionally biased region" description="Basic and acidic residues" evidence="5">
    <location>
        <begin position="509"/>
        <end position="523"/>
    </location>
</feature>
<feature type="region of interest" description="Disordered" evidence="5">
    <location>
        <begin position="491"/>
        <end position="536"/>
    </location>
</feature>
<feature type="compositionally biased region" description="Polar residues" evidence="5">
    <location>
        <begin position="1661"/>
        <end position="1671"/>
    </location>
</feature>
<dbReference type="EMBL" id="SRRH01000593">
    <property type="protein sequence ID" value="KAG6286912.1"/>
    <property type="molecule type" value="Genomic_DNA"/>
</dbReference>
<evidence type="ECO:0000313" key="9">
    <source>
        <dbReference type="Proteomes" id="UP000707071"/>
    </source>
</evidence>
<dbReference type="GO" id="GO:0004386">
    <property type="term" value="F:helicase activity"/>
    <property type="evidence" value="ECO:0007669"/>
    <property type="project" value="UniProtKB-KW"/>
</dbReference>
<proteinExistence type="predicted"/>
<reference evidence="8 9" key="1">
    <citation type="journal article" date="2020" name="bioRxiv">
        <title>Whole genome comparisons of ergot fungi reveals the divergence and evolution of species within the genus Claviceps are the result of varying mechanisms driving genome evolution and host range expansion.</title>
        <authorList>
            <person name="Wyka S.A."/>
            <person name="Mondo S.J."/>
            <person name="Liu M."/>
            <person name="Dettman J."/>
            <person name="Nalam V."/>
            <person name="Broders K.D."/>
        </authorList>
    </citation>
    <scope>NUCLEOTIDE SEQUENCE [LARGE SCALE GENOMIC DNA]</scope>
    <source>
        <strain evidence="8 9">Clav52</strain>
    </source>
</reference>
<dbReference type="Pfam" id="PF00270">
    <property type="entry name" value="DEAD"/>
    <property type="match status" value="1"/>
</dbReference>
<dbReference type="FunFam" id="3.40.50.300:FF:001039">
    <property type="entry name" value="ATP-dependent RNA helicase DDX60"/>
    <property type="match status" value="1"/>
</dbReference>
<feature type="compositionally biased region" description="Acidic residues" evidence="5">
    <location>
        <begin position="1713"/>
        <end position="1722"/>
    </location>
</feature>
<keyword evidence="2" id="KW-0378">Hydrolase</keyword>
<evidence type="ECO:0000256" key="3">
    <source>
        <dbReference type="ARBA" id="ARBA00022806"/>
    </source>
</evidence>
<dbReference type="CDD" id="cd18025">
    <property type="entry name" value="DEXHc_DDX60"/>
    <property type="match status" value="1"/>
</dbReference>
<dbReference type="InterPro" id="IPR059032">
    <property type="entry name" value="WHD_DDX60"/>
</dbReference>
<evidence type="ECO:0000259" key="6">
    <source>
        <dbReference type="PROSITE" id="PS51192"/>
    </source>
</evidence>
<dbReference type="InterPro" id="IPR027417">
    <property type="entry name" value="P-loop_NTPase"/>
</dbReference>
<dbReference type="InterPro" id="IPR055124">
    <property type="entry name" value="PIN-like_DDX60"/>
</dbReference>
<feature type="region of interest" description="Disordered" evidence="5">
    <location>
        <begin position="1056"/>
        <end position="1078"/>
    </location>
</feature>
<feature type="compositionally biased region" description="Basic and acidic residues" evidence="5">
    <location>
        <begin position="1165"/>
        <end position="1177"/>
    </location>
</feature>
<dbReference type="GO" id="GO:0016787">
    <property type="term" value="F:hydrolase activity"/>
    <property type="evidence" value="ECO:0007669"/>
    <property type="project" value="UniProtKB-KW"/>
</dbReference>